<dbReference type="EMBL" id="LM651928">
    <property type="protein sequence ID" value="CDX08338.1"/>
    <property type="molecule type" value="Genomic_DNA"/>
</dbReference>
<proteinExistence type="predicted"/>
<name>A0AB33SGZ7_SHIFL</name>
<protein>
    <recommendedName>
        <fullName evidence="3">50S ribosomal protein L35</fullName>
    </recommendedName>
</protein>
<dbReference type="AlphaFoldDB" id="A0AB33SGZ7"/>
<dbReference type="KEGG" id="sft:NCTC1_03205"/>
<organism evidence="1 2">
    <name type="scientific">Shigella flexneri</name>
    <dbReference type="NCBI Taxonomy" id="623"/>
    <lineage>
        <taxon>Bacteria</taxon>
        <taxon>Pseudomonadati</taxon>
        <taxon>Pseudomonadota</taxon>
        <taxon>Gammaproteobacteria</taxon>
        <taxon>Enterobacterales</taxon>
        <taxon>Enterobacteriaceae</taxon>
        <taxon>Shigella</taxon>
    </lineage>
</organism>
<evidence type="ECO:0008006" key="3">
    <source>
        <dbReference type="Google" id="ProtNLM"/>
    </source>
</evidence>
<accession>A0AB33SGZ7</accession>
<sequence>MQLVVTRKRARLAAKRQFLKATDHQFKRGPHGTAGHHMTAKHRAVWIGNAEMKMLTTLFQRAV</sequence>
<gene>
    <name evidence="1" type="ORF">NCTC1_03205</name>
</gene>
<evidence type="ECO:0000313" key="1">
    <source>
        <dbReference type="EMBL" id="CDX08338.1"/>
    </source>
</evidence>
<evidence type="ECO:0000313" key="2">
    <source>
        <dbReference type="Proteomes" id="UP000032424"/>
    </source>
</evidence>
<reference evidence="1 2" key="1">
    <citation type="submission" date="2014-07" db="EMBL/GenBank/DDBJ databases">
        <authorList>
            <person name="Aslett M.A."/>
            <person name="De Silva N."/>
        </authorList>
    </citation>
    <scope>NUCLEOTIDE SEQUENCE [LARGE SCALE GENOMIC DNA]</scope>
    <source>
        <strain evidence="2">NCTC1</strain>
    </source>
</reference>
<dbReference type="Proteomes" id="UP000032424">
    <property type="component" value="Chromosome 1"/>
</dbReference>